<reference evidence="2 3" key="1">
    <citation type="submission" date="2014-09" db="EMBL/GenBank/DDBJ databases">
        <title>Draft genome of Bradyrhizobium japonicum Is-34.</title>
        <authorList>
            <person name="Tsurumaru H."/>
            <person name="Yamakawa T."/>
            <person name="Hashimoto S."/>
            <person name="Okizaki K."/>
            <person name="Kanesaki Y."/>
            <person name="Yoshikawa H."/>
            <person name="Yajima S."/>
        </authorList>
    </citation>
    <scope>NUCLEOTIDE SEQUENCE [LARGE SCALE GENOMIC DNA]</scope>
    <source>
        <strain evidence="2 3">Is-34</strain>
    </source>
</reference>
<proteinExistence type="predicted"/>
<dbReference type="STRING" id="375.BKD09_RS03210"/>
<dbReference type="eggNOG" id="ENOG502ZZVX">
    <property type="taxonomic scope" value="Bacteria"/>
</dbReference>
<dbReference type="RefSeq" id="WP_011083489.1">
    <property type="nucleotide sequence ID" value="NZ_CP081350.1"/>
</dbReference>
<sequence length="81" mass="9235">MLANRRRSERRVCSRLAKIHFGAGSLPRDCTITDISDGGVKVVAEFLEVPPQFTIIFAPDYSRQCRLRWRIGCEFGAEFTD</sequence>
<protein>
    <recommendedName>
        <fullName evidence="1">PilZ domain-containing protein</fullName>
    </recommendedName>
</protein>
<dbReference type="SUPFAM" id="SSF141371">
    <property type="entry name" value="PilZ domain-like"/>
    <property type="match status" value="1"/>
</dbReference>
<dbReference type="InterPro" id="IPR009875">
    <property type="entry name" value="PilZ_domain"/>
</dbReference>
<evidence type="ECO:0000259" key="1">
    <source>
        <dbReference type="Pfam" id="PF07238"/>
    </source>
</evidence>
<evidence type="ECO:0000313" key="2">
    <source>
        <dbReference type="EMBL" id="KGT77750.1"/>
    </source>
</evidence>
<dbReference type="PATRIC" id="fig|375.38.peg.3006"/>
<dbReference type="Proteomes" id="UP000030377">
    <property type="component" value="Unassembled WGS sequence"/>
</dbReference>
<dbReference type="GeneID" id="92963168"/>
<dbReference type="GO" id="GO:0035438">
    <property type="term" value="F:cyclic-di-GMP binding"/>
    <property type="evidence" value="ECO:0007669"/>
    <property type="project" value="InterPro"/>
</dbReference>
<dbReference type="AlphaFoldDB" id="A0A0A3XTM4"/>
<dbReference type="EMBL" id="JRPN01000018">
    <property type="protein sequence ID" value="KGT77750.1"/>
    <property type="molecule type" value="Genomic_DNA"/>
</dbReference>
<feature type="domain" description="PilZ" evidence="1">
    <location>
        <begin position="4"/>
        <end position="80"/>
    </location>
</feature>
<name>A0A0A3XTM4_BRAJP</name>
<gene>
    <name evidence="2" type="ORF">MA20_24680</name>
</gene>
<comment type="caution">
    <text evidence="2">The sequence shown here is derived from an EMBL/GenBank/DDBJ whole genome shotgun (WGS) entry which is preliminary data.</text>
</comment>
<evidence type="ECO:0000313" key="3">
    <source>
        <dbReference type="Proteomes" id="UP000030377"/>
    </source>
</evidence>
<organism evidence="2 3">
    <name type="scientific">Bradyrhizobium japonicum</name>
    <dbReference type="NCBI Taxonomy" id="375"/>
    <lineage>
        <taxon>Bacteria</taxon>
        <taxon>Pseudomonadati</taxon>
        <taxon>Pseudomonadota</taxon>
        <taxon>Alphaproteobacteria</taxon>
        <taxon>Hyphomicrobiales</taxon>
        <taxon>Nitrobacteraceae</taxon>
        <taxon>Bradyrhizobium</taxon>
    </lineage>
</organism>
<dbReference type="Pfam" id="PF07238">
    <property type="entry name" value="PilZ"/>
    <property type="match status" value="1"/>
</dbReference>
<accession>A0A0A3XTM4</accession>